<evidence type="ECO:0000256" key="2">
    <source>
        <dbReference type="ARBA" id="ARBA00022771"/>
    </source>
</evidence>
<gene>
    <name evidence="5" type="ORF">QYM36_005430</name>
</gene>
<keyword evidence="1" id="KW-0479">Metal-binding</keyword>
<sequence>MYIYQRDGFLGLYRGFLPWLFGYALGDFVYQEVTKLIRFEVSAKCDTRAQSGLKDSAETIINELYNSVSLEFNPILDRTERELKAFQIWLGNPVDPLRLGWKLQDNEVFAPIKTDLPAAPSQLLKIIKSSCLIDGCDSEKCTCKKNGLECTIACRTCKGSSGILPSVREIFSIEGIRGFFAGIIPRLIGEFFALVISGSVAFAVNRFSREEVLENNGDFKSTLHFYTFNGERLQEEMDYFRYYECLYPPCSLIEQEPREFSEARYCGIECQQHDWPIHKKFCRERRRTMPQLERLPER</sequence>
<dbReference type="GO" id="GO:0045202">
    <property type="term" value="C:synapse"/>
    <property type="evidence" value="ECO:0007669"/>
    <property type="project" value="TreeGrafter"/>
</dbReference>
<protein>
    <recommendedName>
        <fullName evidence="4">MYND-type domain-containing protein</fullName>
    </recommendedName>
</protein>
<evidence type="ECO:0000259" key="4">
    <source>
        <dbReference type="Pfam" id="PF01753"/>
    </source>
</evidence>
<dbReference type="InterPro" id="IPR032978">
    <property type="entry name" value="ZMYND19"/>
</dbReference>
<keyword evidence="6" id="KW-1185">Reference proteome</keyword>
<name>A0AA88IFG8_ARTSF</name>
<dbReference type="Gene3D" id="6.10.140.2220">
    <property type="match status" value="1"/>
</dbReference>
<organism evidence="5 6">
    <name type="scientific">Artemia franciscana</name>
    <name type="common">Brine shrimp</name>
    <name type="synonym">Artemia sanfranciscana</name>
    <dbReference type="NCBI Taxonomy" id="6661"/>
    <lineage>
        <taxon>Eukaryota</taxon>
        <taxon>Metazoa</taxon>
        <taxon>Ecdysozoa</taxon>
        <taxon>Arthropoda</taxon>
        <taxon>Crustacea</taxon>
        <taxon>Branchiopoda</taxon>
        <taxon>Anostraca</taxon>
        <taxon>Artemiidae</taxon>
        <taxon>Artemia</taxon>
    </lineage>
</organism>
<dbReference type="AlphaFoldDB" id="A0AA88IFG8"/>
<dbReference type="PANTHER" id="PTHR46831:SF1">
    <property type="entry name" value="ZINC FINGER MYND DOMAIN-CONTAINING PROTEIN 19"/>
    <property type="match status" value="1"/>
</dbReference>
<proteinExistence type="predicted"/>
<dbReference type="EMBL" id="JAVRJZ010000008">
    <property type="protein sequence ID" value="KAK2719957.1"/>
    <property type="molecule type" value="Genomic_DNA"/>
</dbReference>
<accession>A0AA88IFG8</accession>
<dbReference type="Proteomes" id="UP001187531">
    <property type="component" value="Unassembled WGS sequence"/>
</dbReference>
<dbReference type="SUPFAM" id="SSF144232">
    <property type="entry name" value="HIT/MYND zinc finger-like"/>
    <property type="match status" value="1"/>
</dbReference>
<evidence type="ECO:0000313" key="5">
    <source>
        <dbReference type="EMBL" id="KAK2719957.1"/>
    </source>
</evidence>
<reference evidence="5" key="1">
    <citation type="submission" date="2023-07" db="EMBL/GenBank/DDBJ databases">
        <title>Chromosome-level genome assembly of Artemia franciscana.</title>
        <authorList>
            <person name="Jo E."/>
        </authorList>
    </citation>
    <scope>NUCLEOTIDE SEQUENCE</scope>
    <source>
        <tissue evidence="5">Whole body</tissue>
    </source>
</reference>
<dbReference type="GO" id="GO:0008270">
    <property type="term" value="F:zinc ion binding"/>
    <property type="evidence" value="ECO:0007669"/>
    <property type="project" value="UniProtKB-KW"/>
</dbReference>
<dbReference type="GO" id="GO:0016020">
    <property type="term" value="C:membrane"/>
    <property type="evidence" value="ECO:0007669"/>
    <property type="project" value="TreeGrafter"/>
</dbReference>
<dbReference type="GO" id="GO:0005737">
    <property type="term" value="C:cytoplasm"/>
    <property type="evidence" value="ECO:0007669"/>
    <property type="project" value="TreeGrafter"/>
</dbReference>
<keyword evidence="3" id="KW-0862">Zinc</keyword>
<dbReference type="PANTHER" id="PTHR46831">
    <property type="entry name" value="ZINC FINGER MYND DOMAIN-CONTAINING PROTEIN 19"/>
    <property type="match status" value="1"/>
</dbReference>
<keyword evidence="2" id="KW-0863">Zinc-finger</keyword>
<evidence type="ECO:0000256" key="3">
    <source>
        <dbReference type="ARBA" id="ARBA00022833"/>
    </source>
</evidence>
<dbReference type="Pfam" id="PF01753">
    <property type="entry name" value="zf-MYND"/>
    <property type="match status" value="1"/>
</dbReference>
<comment type="caution">
    <text evidence="5">The sequence shown here is derived from an EMBL/GenBank/DDBJ whole genome shotgun (WGS) entry which is preliminary data.</text>
</comment>
<dbReference type="InterPro" id="IPR002893">
    <property type="entry name" value="Znf_MYND"/>
</dbReference>
<feature type="domain" description="MYND-type" evidence="4">
    <location>
        <begin position="261"/>
        <end position="282"/>
    </location>
</feature>
<evidence type="ECO:0000313" key="6">
    <source>
        <dbReference type="Proteomes" id="UP001187531"/>
    </source>
</evidence>
<evidence type="ECO:0000256" key="1">
    <source>
        <dbReference type="ARBA" id="ARBA00022723"/>
    </source>
</evidence>